<name>A0A561D1Z7_9BACI</name>
<dbReference type="Pfam" id="PF04020">
    <property type="entry name" value="Phage_holin_4_2"/>
    <property type="match status" value="1"/>
</dbReference>
<dbReference type="EMBL" id="VIVN01000010">
    <property type="protein sequence ID" value="TWD97476.1"/>
    <property type="molecule type" value="Genomic_DNA"/>
</dbReference>
<keyword evidence="1" id="KW-1133">Transmembrane helix</keyword>
<feature type="transmembrane region" description="Helical" evidence="1">
    <location>
        <begin position="90"/>
        <end position="108"/>
    </location>
</feature>
<reference evidence="2 3" key="1">
    <citation type="submission" date="2019-06" db="EMBL/GenBank/DDBJ databases">
        <title>Sorghum-associated microbial communities from plants grown in Nebraska, USA.</title>
        <authorList>
            <person name="Schachtman D."/>
        </authorList>
    </citation>
    <scope>NUCLEOTIDE SEQUENCE [LARGE SCALE GENOMIC DNA]</scope>
    <source>
        <strain evidence="2 3">2482</strain>
    </source>
</reference>
<evidence type="ECO:0000313" key="2">
    <source>
        <dbReference type="EMBL" id="TWD97476.1"/>
    </source>
</evidence>
<organism evidence="2 3">
    <name type="scientific">Neobacillus bataviensis</name>
    <dbReference type="NCBI Taxonomy" id="220685"/>
    <lineage>
        <taxon>Bacteria</taxon>
        <taxon>Bacillati</taxon>
        <taxon>Bacillota</taxon>
        <taxon>Bacilli</taxon>
        <taxon>Bacillales</taxon>
        <taxon>Bacillaceae</taxon>
        <taxon>Neobacillus</taxon>
    </lineage>
</organism>
<sequence length="121" mass="13434">MRWLLGCLINAVLFMALAGYFHESFQLTGFVAALEASVLLSILNVLVRPLLILFTLPVTILTMGLFLFVINAVTLELTDYLMGTAFEINGFGMALFFAVLMSLVNVLIQKTLFEPSRKAKK</sequence>
<dbReference type="RefSeq" id="WP_098530397.1">
    <property type="nucleotide sequence ID" value="NZ_VIVN01000010.1"/>
</dbReference>
<feature type="transmembrane region" description="Helical" evidence="1">
    <location>
        <begin position="51"/>
        <end position="70"/>
    </location>
</feature>
<gene>
    <name evidence="2" type="ORF">FB550_11081</name>
</gene>
<comment type="caution">
    <text evidence="2">The sequence shown here is derived from an EMBL/GenBank/DDBJ whole genome shotgun (WGS) entry which is preliminary data.</text>
</comment>
<dbReference type="InterPro" id="IPR007165">
    <property type="entry name" value="Phage_holin_4_2"/>
</dbReference>
<accession>A0A561D1Z7</accession>
<keyword evidence="3" id="KW-1185">Reference proteome</keyword>
<feature type="transmembrane region" description="Helical" evidence="1">
    <location>
        <begin position="28"/>
        <end position="46"/>
    </location>
</feature>
<keyword evidence="1" id="KW-0812">Transmembrane</keyword>
<dbReference type="PANTHER" id="PTHR37309">
    <property type="entry name" value="SLR0284 PROTEIN"/>
    <property type="match status" value="1"/>
</dbReference>
<dbReference type="AlphaFoldDB" id="A0A561D1Z7"/>
<keyword evidence="1" id="KW-0472">Membrane</keyword>
<dbReference type="Proteomes" id="UP000319671">
    <property type="component" value="Unassembled WGS sequence"/>
</dbReference>
<protein>
    <submittedName>
        <fullName evidence="2">Putative membrane protein</fullName>
    </submittedName>
</protein>
<proteinExistence type="predicted"/>
<evidence type="ECO:0000256" key="1">
    <source>
        <dbReference type="SAM" id="Phobius"/>
    </source>
</evidence>
<dbReference type="PANTHER" id="PTHR37309:SF1">
    <property type="entry name" value="SLR0284 PROTEIN"/>
    <property type="match status" value="1"/>
</dbReference>
<evidence type="ECO:0000313" key="3">
    <source>
        <dbReference type="Proteomes" id="UP000319671"/>
    </source>
</evidence>